<reference evidence="1" key="1">
    <citation type="submission" date="2023-03" db="EMBL/GenBank/DDBJ databases">
        <title>Massive genome expansion in bonnet fungi (Mycena s.s.) driven by repeated elements and novel gene families across ecological guilds.</title>
        <authorList>
            <consortium name="Lawrence Berkeley National Laboratory"/>
            <person name="Harder C.B."/>
            <person name="Miyauchi S."/>
            <person name="Viragh M."/>
            <person name="Kuo A."/>
            <person name="Thoen E."/>
            <person name="Andreopoulos B."/>
            <person name="Lu D."/>
            <person name="Skrede I."/>
            <person name="Drula E."/>
            <person name="Henrissat B."/>
            <person name="Morin E."/>
            <person name="Kohler A."/>
            <person name="Barry K."/>
            <person name="LaButti K."/>
            <person name="Morin E."/>
            <person name="Salamov A."/>
            <person name="Lipzen A."/>
            <person name="Mereny Z."/>
            <person name="Hegedus B."/>
            <person name="Baldrian P."/>
            <person name="Stursova M."/>
            <person name="Weitz H."/>
            <person name="Taylor A."/>
            <person name="Grigoriev I.V."/>
            <person name="Nagy L.G."/>
            <person name="Martin F."/>
            <person name="Kauserud H."/>
        </authorList>
    </citation>
    <scope>NUCLEOTIDE SEQUENCE</scope>
    <source>
        <strain evidence="1">9284</strain>
    </source>
</reference>
<organism evidence="1 2">
    <name type="scientific">Roridomyces roridus</name>
    <dbReference type="NCBI Taxonomy" id="1738132"/>
    <lineage>
        <taxon>Eukaryota</taxon>
        <taxon>Fungi</taxon>
        <taxon>Dikarya</taxon>
        <taxon>Basidiomycota</taxon>
        <taxon>Agaricomycotina</taxon>
        <taxon>Agaricomycetes</taxon>
        <taxon>Agaricomycetidae</taxon>
        <taxon>Agaricales</taxon>
        <taxon>Marasmiineae</taxon>
        <taxon>Mycenaceae</taxon>
        <taxon>Roridomyces</taxon>
    </lineage>
</organism>
<keyword evidence="2" id="KW-1185">Reference proteome</keyword>
<accession>A0AAD7B2R7</accession>
<evidence type="ECO:0000313" key="2">
    <source>
        <dbReference type="Proteomes" id="UP001221142"/>
    </source>
</evidence>
<gene>
    <name evidence="1" type="ORF">FB45DRAFT_877388</name>
</gene>
<dbReference type="Proteomes" id="UP001221142">
    <property type="component" value="Unassembled WGS sequence"/>
</dbReference>
<dbReference type="EMBL" id="JARKIF010000046">
    <property type="protein sequence ID" value="KAJ7608226.1"/>
    <property type="molecule type" value="Genomic_DNA"/>
</dbReference>
<protein>
    <submittedName>
        <fullName evidence="1">Uncharacterized protein</fullName>
    </submittedName>
</protein>
<dbReference type="AlphaFoldDB" id="A0AAD7B2R7"/>
<sequence>MLFMAAGGSSYNNLLNYITASVLENLCLEGQLNPALPFIQRSSCRITKLVLDGGWTDDSRDIILRVLELLPTLEHLVMDRFAGMSSRPTQFWEAIRVSETGDGVCTNLKYLAFRWIRDGEYGEDATINVFFSAIRSRRGHGLRMVQLLTISRSPYRSRLEEGRRDFGEDVDIVFLAQKESDAFMRRAKVDYYEY</sequence>
<evidence type="ECO:0000313" key="1">
    <source>
        <dbReference type="EMBL" id="KAJ7608226.1"/>
    </source>
</evidence>
<proteinExistence type="predicted"/>
<name>A0AAD7B2R7_9AGAR</name>
<comment type="caution">
    <text evidence="1">The sequence shown here is derived from an EMBL/GenBank/DDBJ whole genome shotgun (WGS) entry which is preliminary data.</text>
</comment>